<proteinExistence type="inferred from homology"/>
<keyword evidence="6" id="KW-1185">Reference proteome</keyword>
<feature type="domain" description="ParB-like N-terminal" evidence="4">
    <location>
        <begin position="37"/>
        <end position="126"/>
    </location>
</feature>
<dbReference type="Proteomes" id="UP000660885">
    <property type="component" value="Unassembled WGS sequence"/>
</dbReference>
<dbReference type="PANTHER" id="PTHR33375:SF1">
    <property type="entry name" value="CHROMOSOME-PARTITIONING PROTEIN PARB-RELATED"/>
    <property type="match status" value="1"/>
</dbReference>
<comment type="caution">
    <text evidence="5">The sequence shown here is derived from an EMBL/GenBank/DDBJ whole genome shotgun (WGS) entry which is preliminary data.</text>
</comment>
<dbReference type="InterPro" id="IPR041468">
    <property type="entry name" value="HTH_ParB/Spo0J"/>
</dbReference>
<sequence>MAGKQKIPSPILGAAMSLIDEAGGGLVTHDSRFRHSFETPVDRVRPDPGQPRKVMAEAEVAALAATMAEQGQLQPVLVRRDPEHRGHFILVAGERRWRAAKRNGWESILAIEHTGDHEVAALIENLQRVDLTPVEEARGLQRLIKGKGLTQTRTAEILGKSTAEVSATLRILTLPDEVLDGVLTSELQVPRNALVELARIDDQELRGQLIELARQGGLTVRAVRVAKEMQANPVQPDKNKHKPVGANPPRRLDTPLRLAALDRIVADLQACREMGRLIGPDERPRLEALRREIDALLGGIVRQRP</sequence>
<comment type="similarity">
    <text evidence="1">Belongs to the ParB family.</text>
</comment>
<dbReference type="InterPro" id="IPR003115">
    <property type="entry name" value="ParB_N"/>
</dbReference>
<evidence type="ECO:0000256" key="3">
    <source>
        <dbReference type="SAM" id="MobiDB-lite"/>
    </source>
</evidence>
<dbReference type="SUPFAM" id="SSF110849">
    <property type="entry name" value="ParB/Sulfiredoxin"/>
    <property type="match status" value="1"/>
</dbReference>
<dbReference type="NCBIfam" id="TIGR00180">
    <property type="entry name" value="parB_part"/>
    <property type="match status" value="1"/>
</dbReference>
<dbReference type="Gene3D" id="1.10.10.2830">
    <property type="match status" value="1"/>
</dbReference>
<keyword evidence="2" id="KW-0159">Chromosome partition</keyword>
<name>A0ABS1UCP1_9PROT</name>
<evidence type="ECO:0000313" key="5">
    <source>
        <dbReference type="EMBL" id="MBL6082424.1"/>
    </source>
</evidence>
<evidence type="ECO:0000313" key="6">
    <source>
        <dbReference type="Proteomes" id="UP000660885"/>
    </source>
</evidence>
<feature type="region of interest" description="Disordered" evidence="3">
    <location>
        <begin position="233"/>
        <end position="252"/>
    </location>
</feature>
<evidence type="ECO:0000256" key="1">
    <source>
        <dbReference type="ARBA" id="ARBA00006295"/>
    </source>
</evidence>
<reference evidence="5 6" key="1">
    <citation type="submission" date="2021-01" db="EMBL/GenBank/DDBJ databases">
        <title>Belnapia mucosa sp. nov. and Belnapia arida sp. nov., isolated from the Tabernas Desert (Almeria, Spain).</title>
        <authorList>
            <person name="Molina-Menor E."/>
            <person name="Vidal-Verdu A."/>
            <person name="Calonge A."/>
            <person name="Satari L."/>
            <person name="Pereto J."/>
            <person name="Porcar M."/>
        </authorList>
    </citation>
    <scope>NUCLEOTIDE SEQUENCE [LARGE SCALE GENOMIC DNA]</scope>
    <source>
        <strain evidence="5 6">T18</strain>
    </source>
</reference>
<dbReference type="SMART" id="SM00470">
    <property type="entry name" value="ParB"/>
    <property type="match status" value="1"/>
</dbReference>
<dbReference type="Gene3D" id="3.90.1530.30">
    <property type="match status" value="1"/>
</dbReference>
<dbReference type="Pfam" id="PF17762">
    <property type="entry name" value="HTH_ParB"/>
    <property type="match status" value="1"/>
</dbReference>
<evidence type="ECO:0000256" key="2">
    <source>
        <dbReference type="ARBA" id="ARBA00022829"/>
    </source>
</evidence>
<gene>
    <name evidence="5" type="ORF">JMJ56_31135</name>
</gene>
<dbReference type="InterPro" id="IPR050336">
    <property type="entry name" value="Chromosome_partition/occlusion"/>
</dbReference>
<protein>
    <submittedName>
        <fullName evidence="5">ParB/RepB/Spo0J family partition protein</fullName>
    </submittedName>
</protein>
<dbReference type="Pfam" id="PF02195">
    <property type="entry name" value="ParB_N"/>
    <property type="match status" value="1"/>
</dbReference>
<dbReference type="PANTHER" id="PTHR33375">
    <property type="entry name" value="CHROMOSOME-PARTITIONING PROTEIN PARB-RELATED"/>
    <property type="match status" value="1"/>
</dbReference>
<dbReference type="InterPro" id="IPR036086">
    <property type="entry name" value="ParB/Sulfiredoxin_sf"/>
</dbReference>
<dbReference type="EMBL" id="JAETWB010000067">
    <property type="protein sequence ID" value="MBL6082424.1"/>
    <property type="molecule type" value="Genomic_DNA"/>
</dbReference>
<accession>A0ABS1UCP1</accession>
<organism evidence="5 6">
    <name type="scientific">Belnapia arida</name>
    <dbReference type="NCBI Taxonomy" id="2804533"/>
    <lineage>
        <taxon>Bacteria</taxon>
        <taxon>Pseudomonadati</taxon>
        <taxon>Pseudomonadota</taxon>
        <taxon>Alphaproteobacteria</taxon>
        <taxon>Acetobacterales</taxon>
        <taxon>Roseomonadaceae</taxon>
        <taxon>Belnapia</taxon>
    </lineage>
</organism>
<dbReference type="RefSeq" id="WP_202835695.1">
    <property type="nucleotide sequence ID" value="NZ_JAETWB010000067.1"/>
</dbReference>
<dbReference type="InterPro" id="IPR004437">
    <property type="entry name" value="ParB/RepB/Spo0J"/>
</dbReference>
<evidence type="ECO:0000259" key="4">
    <source>
        <dbReference type="SMART" id="SM00470"/>
    </source>
</evidence>